<reference evidence="2 3" key="1">
    <citation type="journal article" date="2024" name="Plant Biotechnol. J.">
        <title>Dendrobium thyrsiflorum genome and its molecular insights into genes involved in important horticultural traits.</title>
        <authorList>
            <person name="Chen B."/>
            <person name="Wang J.Y."/>
            <person name="Zheng P.J."/>
            <person name="Li K.L."/>
            <person name="Liang Y.M."/>
            <person name="Chen X.F."/>
            <person name="Zhang C."/>
            <person name="Zhao X."/>
            <person name="He X."/>
            <person name="Zhang G.Q."/>
            <person name="Liu Z.J."/>
            <person name="Xu Q."/>
        </authorList>
    </citation>
    <scope>NUCLEOTIDE SEQUENCE [LARGE SCALE GENOMIC DNA]</scope>
    <source>
        <strain evidence="2">GZMU011</strain>
    </source>
</reference>
<comment type="caution">
    <text evidence="2">The sequence shown here is derived from an EMBL/GenBank/DDBJ whole genome shotgun (WGS) entry which is preliminary data.</text>
</comment>
<name>A0ABD0VNK4_DENTH</name>
<gene>
    <name evidence="2" type="ORF">M5K25_002938</name>
</gene>
<proteinExistence type="predicted"/>
<dbReference type="AlphaFoldDB" id="A0ABD0VNK4"/>
<feature type="region of interest" description="Disordered" evidence="1">
    <location>
        <begin position="1"/>
        <end position="27"/>
    </location>
</feature>
<sequence length="65" mass="7191">MRRARRASGCRRAPAGAGGRVRSGRGRDCGARAQRGIYAKDLEVKVFPSPDFTQYAARIFFFALN</sequence>
<protein>
    <submittedName>
        <fullName evidence="2">Uncharacterized protein</fullName>
    </submittedName>
</protein>
<evidence type="ECO:0000256" key="1">
    <source>
        <dbReference type="SAM" id="MobiDB-lite"/>
    </source>
</evidence>
<accession>A0ABD0VNK4</accession>
<evidence type="ECO:0000313" key="3">
    <source>
        <dbReference type="Proteomes" id="UP001552299"/>
    </source>
</evidence>
<dbReference type="EMBL" id="JANQDX010000003">
    <property type="protein sequence ID" value="KAL0926694.1"/>
    <property type="molecule type" value="Genomic_DNA"/>
</dbReference>
<organism evidence="2 3">
    <name type="scientific">Dendrobium thyrsiflorum</name>
    <name type="common">Pinecone-like raceme dendrobium</name>
    <name type="synonym">Orchid</name>
    <dbReference type="NCBI Taxonomy" id="117978"/>
    <lineage>
        <taxon>Eukaryota</taxon>
        <taxon>Viridiplantae</taxon>
        <taxon>Streptophyta</taxon>
        <taxon>Embryophyta</taxon>
        <taxon>Tracheophyta</taxon>
        <taxon>Spermatophyta</taxon>
        <taxon>Magnoliopsida</taxon>
        <taxon>Liliopsida</taxon>
        <taxon>Asparagales</taxon>
        <taxon>Orchidaceae</taxon>
        <taxon>Epidendroideae</taxon>
        <taxon>Malaxideae</taxon>
        <taxon>Dendrobiinae</taxon>
        <taxon>Dendrobium</taxon>
    </lineage>
</organism>
<evidence type="ECO:0000313" key="2">
    <source>
        <dbReference type="EMBL" id="KAL0926694.1"/>
    </source>
</evidence>
<dbReference type="Proteomes" id="UP001552299">
    <property type="component" value="Unassembled WGS sequence"/>
</dbReference>
<keyword evidence="3" id="KW-1185">Reference proteome</keyword>